<reference evidence="1 2" key="1">
    <citation type="submission" date="2024-09" db="EMBL/GenBank/DDBJ databases">
        <authorList>
            <person name="Lee S.D."/>
        </authorList>
    </citation>
    <scope>NUCLEOTIDE SEQUENCE [LARGE SCALE GENOMIC DNA]</scope>
    <source>
        <strain evidence="1 2">N1-3</strain>
    </source>
</reference>
<dbReference type="EMBL" id="JBHEZY010000001">
    <property type="protein sequence ID" value="MFC1429410.1"/>
    <property type="molecule type" value="Genomic_DNA"/>
</dbReference>
<name>A0ABV6WTP2_9ACTN</name>
<comment type="caution">
    <text evidence="1">The sequence shown here is derived from an EMBL/GenBank/DDBJ whole genome shotgun (WGS) entry which is preliminary data.</text>
</comment>
<sequence>MSEEVDGLALEADWAYTVAVTPIWAWPKQFLDHDEFDALLQADNIWAKWGATAT</sequence>
<proteinExistence type="predicted"/>
<protein>
    <submittedName>
        <fullName evidence="1">Uncharacterized protein</fullName>
    </submittedName>
</protein>
<evidence type="ECO:0000313" key="2">
    <source>
        <dbReference type="Proteomes" id="UP001592530"/>
    </source>
</evidence>
<evidence type="ECO:0000313" key="1">
    <source>
        <dbReference type="EMBL" id="MFC1429410.1"/>
    </source>
</evidence>
<organism evidence="1 2">
    <name type="scientific">Streptacidiphilus alkalitolerans</name>
    <dbReference type="NCBI Taxonomy" id="3342712"/>
    <lineage>
        <taxon>Bacteria</taxon>
        <taxon>Bacillati</taxon>
        <taxon>Actinomycetota</taxon>
        <taxon>Actinomycetes</taxon>
        <taxon>Kitasatosporales</taxon>
        <taxon>Streptomycetaceae</taxon>
        <taxon>Streptacidiphilus</taxon>
    </lineage>
</organism>
<gene>
    <name evidence="1" type="ORF">ACEZDB_01895</name>
</gene>
<accession>A0ABV6WTP2</accession>
<dbReference type="RefSeq" id="WP_380547997.1">
    <property type="nucleotide sequence ID" value="NZ_JBHEZY010000001.1"/>
</dbReference>
<dbReference type="Proteomes" id="UP001592530">
    <property type="component" value="Unassembled WGS sequence"/>
</dbReference>